<dbReference type="GO" id="GO:0005886">
    <property type="term" value="C:plasma membrane"/>
    <property type="evidence" value="ECO:0007669"/>
    <property type="project" value="UniProtKB-SubCell"/>
</dbReference>
<proteinExistence type="inferred from homology"/>
<dbReference type="InterPro" id="IPR003760">
    <property type="entry name" value="PnrA-like"/>
</dbReference>
<evidence type="ECO:0000256" key="2">
    <source>
        <dbReference type="ARBA" id="ARBA00008610"/>
    </source>
</evidence>
<comment type="similarity">
    <text evidence="2">Belongs to the BMP lipoprotein family.</text>
</comment>
<comment type="subcellular location">
    <subcellularLocation>
        <location evidence="1">Cell membrane</location>
        <topology evidence="1">Lipid-anchor</topology>
    </subcellularLocation>
</comment>
<accession>A0A645BGU1</accession>
<gene>
    <name evidence="8" type="ORF">SDC9_111369</name>
</gene>
<dbReference type="Pfam" id="PF02608">
    <property type="entry name" value="Bmp"/>
    <property type="match status" value="1"/>
</dbReference>
<comment type="caution">
    <text evidence="8">The sequence shown here is derived from an EMBL/GenBank/DDBJ whole genome shotgun (WGS) entry which is preliminary data.</text>
</comment>
<feature type="domain" description="ABC transporter substrate-binding protein PnrA-like" evidence="7">
    <location>
        <begin position="42"/>
        <end position="330"/>
    </location>
</feature>
<evidence type="ECO:0000256" key="5">
    <source>
        <dbReference type="ARBA" id="ARBA00023136"/>
    </source>
</evidence>
<evidence type="ECO:0000313" key="8">
    <source>
        <dbReference type="EMBL" id="MPM64482.1"/>
    </source>
</evidence>
<dbReference type="InterPro" id="IPR028082">
    <property type="entry name" value="Peripla_BP_I"/>
</dbReference>
<dbReference type="Gene3D" id="3.40.50.2300">
    <property type="match status" value="2"/>
</dbReference>
<evidence type="ECO:0000256" key="1">
    <source>
        <dbReference type="ARBA" id="ARBA00004193"/>
    </source>
</evidence>
<keyword evidence="6 8" id="KW-0449">Lipoprotein</keyword>
<dbReference type="PROSITE" id="PS51257">
    <property type="entry name" value="PROKAR_LIPOPROTEIN"/>
    <property type="match status" value="1"/>
</dbReference>
<evidence type="ECO:0000259" key="7">
    <source>
        <dbReference type="Pfam" id="PF02608"/>
    </source>
</evidence>
<keyword evidence="5" id="KW-0472">Membrane</keyword>
<dbReference type="AlphaFoldDB" id="A0A645BGU1"/>
<evidence type="ECO:0000256" key="4">
    <source>
        <dbReference type="ARBA" id="ARBA00022729"/>
    </source>
</evidence>
<dbReference type="EMBL" id="VSSQ01019980">
    <property type="protein sequence ID" value="MPM64482.1"/>
    <property type="molecule type" value="Genomic_DNA"/>
</dbReference>
<reference evidence="8" key="1">
    <citation type="submission" date="2019-08" db="EMBL/GenBank/DDBJ databases">
        <authorList>
            <person name="Kucharzyk K."/>
            <person name="Murdoch R.W."/>
            <person name="Higgins S."/>
            <person name="Loffler F."/>
        </authorList>
    </citation>
    <scope>NUCLEOTIDE SEQUENCE</scope>
</reference>
<dbReference type="SUPFAM" id="SSF53822">
    <property type="entry name" value="Periplasmic binding protein-like I"/>
    <property type="match status" value="1"/>
</dbReference>
<protein>
    <submittedName>
        <fullName evidence="8">Membrane lipoprotein TpN38(B)</fullName>
    </submittedName>
</protein>
<keyword evidence="4" id="KW-0732">Signal</keyword>
<dbReference type="PANTHER" id="PTHR34296:SF2">
    <property type="entry name" value="ABC TRANSPORTER GUANOSINE-BINDING PROTEIN NUPN"/>
    <property type="match status" value="1"/>
</dbReference>
<evidence type="ECO:0000256" key="6">
    <source>
        <dbReference type="ARBA" id="ARBA00023288"/>
    </source>
</evidence>
<dbReference type="InterPro" id="IPR050957">
    <property type="entry name" value="BMP_lipoprotein"/>
</dbReference>
<sequence>MKKLFKLAVVLLLTLTMFGCSGEKEEEQVEETKVYKVAFVLPFIGDQSYFDTVNAGRLLVEDYDNVETTLIEAGDDTSKWESIMTDTCEAGYDLIVSGNNTYESYLYAAAAAYPDQKFFNFDYTKSEDLANVYSVTYNTAELGYVAGTLASLITTSDMPNANADKIIGVIVGMDIPAMNEFIGGFCQVATELGVQVLIGYPESFTDAAKGKEIALNMYNSGADVIWQVAGGVGVGVFEAAAEAGRYALGVDQDQYAQFVESQPALAATIVASMAKNCDLAVKRAVDLLIAGEYPSGTETLGIAQGGVGLIQNDYYLETVPEAIRTQVDTVLAKVTNGEVEVFSVLANPDGWAAVKEAATAAK</sequence>
<keyword evidence="3" id="KW-1003">Cell membrane</keyword>
<organism evidence="8">
    <name type="scientific">bioreactor metagenome</name>
    <dbReference type="NCBI Taxonomy" id="1076179"/>
    <lineage>
        <taxon>unclassified sequences</taxon>
        <taxon>metagenomes</taxon>
        <taxon>ecological metagenomes</taxon>
    </lineage>
</organism>
<name>A0A645BGU1_9ZZZZ</name>
<evidence type="ECO:0000256" key="3">
    <source>
        <dbReference type="ARBA" id="ARBA00022475"/>
    </source>
</evidence>
<dbReference type="PANTHER" id="PTHR34296">
    <property type="entry name" value="TRANSCRIPTIONAL ACTIVATOR PROTEIN MED"/>
    <property type="match status" value="1"/>
</dbReference>